<dbReference type="EMBL" id="JBJJXI010000060">
    <property type="protein sequence ID" value="KAL3398185.1"/>
    <property type="molecule type" value="Genomic_DNA"/>
</dbReference>
<dbReference type="Proteomes" id="UP001627154">
    <property type="component" value="Unassembled WGS sequence"/>
</dbReference>
<reference evidence="2 3" key="1">
    <citation type="journal article" date="2024" name="bioRxiv">
        <title>A reference genome for Trichogramma kaykai: A tiny desert-dwelling parasitoid wasp with competing sex-ratio distorters.</title>
        <authorList>
            <person name="Culotta J."/>
            <person name="Lindsey A.R."/>
        </authorList>
    </citation>
    <scope>NUCLEOTIDE SEQUENCE [LARGE SCALE GENOMIC DNA]</scope>
    <source>
        <strain evidence="2 3">KSX58</strain>
    </source>
</reference>
<feature type="region of interest" description="Disordered" evidence="1">
    <location>
        <begin position="1"/>
        <end position="29"/>
    </location>
</feature>
<evidence type="ECO:0000313" key="2">
    <source>
        <dbReference type="EMBL" id="KAL3398185.1"/>
    </source>
</evidence>
<dbReference type="AlphaFoldDB" id="A0ABD2WYY5"/>
<name>A0ABD2WYY5_9HYME</name>
<comment type="caution">
    <text evidence="2">The sequence shown here is derived from an EMBL/GenBank/DDBJ whole genome shotgun (WGS) entry which is preliminary data.</text>
</comment>
<gene>
    <name evidence="2" type="ORF">TKK_008391</name>
</gene>
<protein>
    <submittedName>
        <fullName evidence="2">Uncharacterized protein</fullName>
    </submittedName>
</protein>
<evidence type="ECO:0000256" key="1">
    <source>
        <dbReference type="SAM" id="MobiDB-lite"/>
    </source>
</evidence>
<evidence type="ECO:0000313" key="3">
    <source>
        <dbReference type="Proteomes" id="UP001627154"/>
    </source>
</evidence>
<organism evidence="2 3">
    <name type="scientific">Trichogramma kaykai</name>
    <dbReference type="NCBI Taxonomy" id="54128"/>
    <lineage>
        <taxon>Eukaryota</taxon>
        <taxon>Metazoa</taxon>
        <taxon>Ecdysozoa</taxon>
        <taxon>Arthropoda</taxon>
        <taxon>Hexapoda</taxon>
        <taxon>Insecta</taxon>
        <taxon>Pterygota</taxon>
        <taxon>Neoptera</taxon>
        <taxon>Endopterygota</taxon>
        <taxon>Hymenoptera</taxon>
        <taxon>Apocrita</taxon>
        <taxon>Proctotrupomorpha</taxon>
        <taxon>Chalcidoidea</taxon>
        <taxon>Trichogrammatidae</taxon>
        <taxon>Trichogramma</taxon>
    </lineage>
</organism>
<keyword evidence="3" id="KW-1185">Reference proteome</keyword>
<sequence length="449" mass="52633">MKPRGIYKSYHDVNSKSKGAPRSTTKYQEKISKKMSEERLEFKVSDESRHIYSEFQLSNDKQLCETSMQNCEEIIDENQIEEKLEETFAMESEEFSTSKLKHRRQNGDITENLVKKMSECNNINAGEILAIFMTFPKKHSWTWESLLDIFQSLNFIFKKKILPQTKYMLKKFMNVNTDNITYHSVCTVCHKYFGSFSNKKFSEACSNCISTFSLSSTNSLFSELDISDQLKKLFYDPIVVDSLEERWCRQKKQVDALEDIFDGLLYKKLCNKENMLKNQHNFSYTFNTDGCQAADNSKVTVWPIYIMLHELPDYLRKKHTMLIGLWVAKQEPDMTIFLQPFVNQANKLPEDGFKWENKGKEIISKLFPITCCVDSPARCVMLNMKRFNGIHGCTYREYPTVNIDNVRKYPMIENFPKLRTDESVERQMALAYYKYYSSTQSKQVDVLGV</sequence>
<proteinExistence type="predicted"/>
<accession>A0ABD2WYY5</accession>